<reference evidence="1" key="2">
    <citation type="journal article" date="2015" name="Fish Shellfish Immunol.">
        <title>Early steps in the European eel (Anguilla anguilla)-Vibrio vulnificus interaction in the gills: Role of the RtxA13 toxin.</title>
        <authorList>
            <person name="Callol A."/>
            <person name="Pajuelo D."/>
            <person name="Ebbesson L."/>
            <person name="Teles M."/>
            <person name="MacKenzie S."/>
            <person name="Amaro C."/>
        </authorList>
    </citation>
    <scope>NUCLEOTIDE SEQUENCE</scope>
</reference>
<evidence type="ECO:0000313" key="1">
    <source>
        <dbReference type="EMBL" id="JAH68720.1"/>
    </source>
</evidence>
<proteinExistence type="predicted"/>
<accession>A0A0E9UU14</accession>
<sequence length="48" mass="5587">MDLFKRFGNISGYKINNSKSPILLFNSDERNNPPNHVGHFKTVNNFTY</sequence>
<name>A0A0E9UU14_ANGAN</name>
<dbReference type="EMBL" id="GBXM01039857">
    <property type="protein sequence ID" value="JAH68720.1"/>
    <property type="molecule type" value="Transcribed_RNA"/>
</dbReference>
<protein>
    <submittedName>
        <fullName evidence="1">Uncharacterized protein</fullName>
    </submittedName>
</protein>
<reference evidence="1" key="1">
    <citation type="submission" date="2014-11" db="EMBL/GenBank/DDBJ databases">
        <authorList>
            <person name="Amaro Gonzalez C."/>
        </authorList>
    </citation>
    <scope>NUCLEOTIDE SEQUENCE</scope>
</reference>
<dbReference type="AlphaFoldDB" id="A0A0E9UU14"/>
<organism evidence="1">
    <name type="scientific">Anguilla anguilla</name>
    <name type="common">European freshwater eel</name>
    <name type="synonym">Muraena anguilla</name>
    <dbReference type="NCBI Taxonomy" id="7936"/>
    <lineage>
        <taxon>Eukaryota</taxon>
        <taxon>Metazoa</taxon>
        <taxon>Chordata</taxon>
        <taxon>Craniata</taxon>
        <taxon>Vertebrata</taxon>
        <taxon>Euteleostomi</taxon>
        <taxon>Actinopterygii</taxon>
        <taxon>Neopterygii</taxon>
        <taxon>Teleostei</taxon>
        <taxon>Anguilliformes</taxon>
        <taxon>Anguillidae</taxon>
        <taxon>Anguilla</taxon>
    </lineage>
</organism>